<name>A0A7C9EGF7_OPUST</name>
<organism evidence="2">
    <name type="scientific">Opuntia streptacantha</name>
    <name type="common">Prickly pear cactus</name>
    <name type="synonym">Opuntia cardona</name>
    <dbReference type="NCBI Taxonomy" id="393608"/>
    <lineage>
        <taxon>Eukaryota</taxon>
        <taxon>Viridiplantae</taxon>
        <taxon>Streptophyta</taxon>
        <taxon>Embryophyta</taxon>
        <taxon>Tracheophyta</taxon>
        <taxon>Spermatophyta</taxon>
        <taxon>Magnoliopsida</taxon>
        <taxon>eudicotyledons</taxon>
        <taxon>Gunneridae</taxon>
        <taxon>Pentapetalae</taxon>
        <taxon>Caryophyllales</taxon>
        <taxon>Cactineae</taxon>
        <taxon>Cactaceae</taxon>
        <taxon>Opuntioideae</taxon>
        <taxon>Opuntia</taxon>
    </lineage>
</organism>
<sequence length="102" mass="11526">MVRETESPPPQNKKKERKIKTAEICSLSPTTTSKHKHKHIPPAGLPLLNQSEQSRLHRQASTRSILEFIQLRLLVPFAFLVGSMDCTPFKLIVSLLLSEPLD</sequence>
<accession>A0A7C9EGF7</accession>
<evidence type="ECO:0000256" key="1">
    <source>
        <dbReference type="SAM" id="MobiDB-lite"/>
    </source>
</evidence>
<reference evidence="2" key="1">
    <citation type="journal article" date="2013" name="J. Plant Res.">
        <title>Effect of fungi and light on seed germination of three Opuntia species from semiarid lands of central Mexico.</title>
        <authorList>
            <person name="Delgado-Sanchez P."/>
            <person name="Jimenez-Bremont J.F."/>
            <person name="Guerrero-Gonzalez Mde L."/>
            <person name="Flores J."/>
        </authorList>
    </citation>
    <scope>NUCLEOTIDE SEQUENCE</scope>
    <source>
        <tissue evidence="2">Cladode</tissue>
    </source>
</reference>
<proteinExistence type="predicted"/>
<evidence type="ECO:0000313" key="2">
    <source>
        <dbReference type="EMBL" id="MBA4660504.1"/>
    </source>
</evidence>
<dbReference type="EMBL" id="GISG01208038">
    <property type="protein sequence ID" value="MBA4660504.1"/>
    <property type="molecule type" value="Transcribed_RNA"/>
</dbReference>
<protein>
    <submittedName>
        <fullName evidence="2">Uncharacterized protein</fullName>
    </submittedName>
</protein>
<dbReference type="AlphaFoldDB" id="A0A7C9EGF7"/>
<feature type="region of interest" description="Disordered" evidence="1">
    <location>
        <begin position="1"/>
        <end position="22"/>
    </location>
</feature>
<reference evidence="2" key="2">
    <citation type="submission" date="2020-07" db="EMBL/GenBank/DDBJ databases">
        <authorList>
            <person name="Vera ALvarez R."/>
            <person name="Arias-Moreno D.M."/>
            <person name="Jimenez-Jacinto V."/>
            <person name="Jimenez-Bremont J.F."/>
            <person name="Swaminathan K."/>
            <person name="Moose S.P."/>
            <person name="Guerrero-Gonzalez M.L."/>
            <person name="Marino-Ramirez L."/>
            <person name="Landsman D."/>
            <person name="Rodriguez-Kessler M."/>
            <person name="Delgado-Sanchez P."/>
        </authorList>
    </citation>
    <scope>NUCLEOTIDE SEQUENCE</scope>
    <source>
        <tissue evidence="2">Cladode</tissue>
    </source>
</reference>